<dbReference type="AlphaFoldDB" id="A0AA40JHZ8"/>
<dbReference type="NCBIfam" id="NF005293">
    <property type="entry name" value="PRK06816.1"/>
    <property type="match status" value="1"/>
</dbReference>
<dbReference type="EMBL" id="JQIM01000007">
    <property type="protein sequence ID" value="KGX17110.1"/>
    <property type="molecule type" value="Genomic_DNA"/>
</dbReference>
<evidence type="ECO:0000313" key="4">
    <source>
        <dbReference type="EMBL" id="KGX17110.1"/>
    </source>
</evidence>
<reference evidence="4 5" key="1">
    <citation type="submission" date="2014-08" db="EMBL/GenBank/DDBJ databases">
        <authorList>
            <person name="Bunnell A."/>
            <person name="Chain P.S."/>
            <person name="Chertkov O."/>
            <person name="Currie B.J."/>
            <person name="Daligault H.E."/>
            <person name="Davenport K.W."/>
            <person name="Davis C."/>
            <person name="Gleasner C.D."/>
            <person name="Johnson S.L."/>
            <person name="Kaestli M."/>
            <person name="Koren S."/>
            <person name="Kunde Y.A."/>
            <person name="Mayo M."/>
            <person name="McMurry K.K."/>
            <person name="Price E.P."/>
            <person name="Reitenga K.G."/>
            <person name="Robison R."/>
            <person name="Rosovitz M.J."/>
            <person name="Sarovich D.S."/>
            <person name="Teshima H."/>
        </authorList>
    </citation>
    <scope>NUCLEOTIDE SEQUENCE [LARGE SCALE GENOMIC DNA]</scope>
    <source>
        <strain evidence="4 5">MSHR44</strain>
    </source>
</reference>
<dbReference type="Gene3D" id="3.40.47.10">
    <property type="match status" value="2"/>
</dbReference>
<dbReference type="GO" id="GO:0044550">
    <property type="term" value="P:secondary metabolite biosynthetic process"/>
    <property type="evidence" value="ECO:0007669"/>
    <property type="project" value="TreeGrafter"/>
</dbReference>
<feature type="domain" description="Beta-ketoacyl-[acyl-carrier-protein] synthase III C-terminal" evidence="3">
    <location>
        <begin position="288"/>
        <end position="365"/>
    </location>
</feature>
<evidence type="ECO:0000259" key="3">
    <source>
        <dbReference type="Pfam" id="PF08541"/>
    </source>
</evidence>
<dbReference type="PANTHER" id="PTHR34069:SF2">
    <property type="entry name" value="BETA-KETOACYL-[ACYL-CARRIER-PROTEIN] SYNTHASE III"/>
    <property type="match status" value="1"/>
</dbReference>
<keyword evidence="1" id="KW-0808">Transferase</keyword>
<accession>A0AA40JHZ8</accession>
<dbReference type="RefSeq" id="WP_038740865.1">
    <property type="nucleotide sequence ID" value="NZ_KN323090.1"/>
</dbReference>
<dbReference type="SUPFAM" id="SSF53901">
    <property type="entry name" value="Thiolase-like"/>
    <property type="match status" value="2"/>
</dbReference>
<dbReference type="InterPro" id="IPR013747">
    <property type="entry name" value="ACP_syn_III_C"/>
</dbReference>
<dbReference type="Pfam" id="PF08541">
    <property type="entry name" value="ACP_syn_III_C"/>
    <property type="match status" value="1"/>
</dbReference>
<organism evidence="4 5">
    <name type="scientific">Burkholderia pseudomallei</name>
    <name type="common">Pseudomonas pseudomallei</name>
    <dbReference type="NCBI Taxonomy" id="28450"/>
    <lineage>
        <taxon>Bacteria</taxon>
        <taxon>Pseudomonadati</taxon>
        <taxon>Pseudomonadota</taxon>
        <taxon>Betaproteobacteria</taxon>
        <taxon>Burkholderiales</taxon>
        <taxon>Burkholderiaceae</taxon>
        <taxon>Burkholderia</taxon>
        <taxon>pseudomallei group</taxon>
    </lineage>
</organism>
<evidence type="ECO:0000256" key="2">
    <source>
        <dbReference type="ARBA" id="ARBA00023315"/>
    </source>
</evidence>
<keyword evidence="2" id="KW-0012">Acyltransferase</keyword>
<dbReference type="InterPro" id="IPR016039">
    <property type="entry name" value="Thiolase-like"/>
</dbReference>
<evidence type="ECO:0000313" key="5">
    <source>
        <dbReference type="Proteomes" id="UP000030475"/>
    </source>
</evidence>
<dbReference type="CDD" id="cd00827">
    <property type="entry name" value="init_cond_enzymes"/>
    <property type="match status" value="1"/>
</dbReference>
<dbReference type="Proteomes" id="UP000030475">
    <property type="component" value="Unassembled WGS sequence"/>
</dbReference>
<dbReference type="GO" id="GO:0016746">
    <property type="term" value="F:acyltransferase activity"/>
    <property type="evidence" value="ECO:0007669"/>
    <property type="project" value="UniProtKB-KW"/>
</dbReference>
<dbReference type="PANTHER" id="PTHR34069">
    <property type="entry name" value="3-OXOACYL-[ACYL-CARRIER-PROTEIN] SYNTHASE 3"/>
    <property type="match status" value="1"/>
</dbReference>
<gene>
    <name evidence="4" type="ORF">Y036_6223</name>
</gene>
<name>A0AA40JHZ8_BURPE</name>
<proteinExistence type="predicted"/>
<protein>
    <recommendedName>
        <fullName evidence="3">Beta-ketoacyl-[acyl-carrier-protein] synthase III C-terminal domain-containing protein</fullName>
    </recommendedName>
</protein>
<comment type="caution">
    <text evidence="4">The sequence shown here is derived from an EMBL/GenBank/DDBJ whole genome shotgun (WGS) entry which is preliminary data.</text>
</comment>
<evidence type="ECO:0000256" key="1">
    <source>
        <dbReference type="ARBA" id="ARBA00022679"/>
    </source>
</evidence>
<sequence>MSLHSAYITRVSSFLPGDPVDNDNIEKVLGYIGGRPSRARPIILRNNGIKRRHYVLDYESGLPRYSNVDITIEAIKGLCDDRFTLDDIECLSTGTTLPDQIMPNHGVMVHGKLGTPLCEVVSTAGICLAGMTALKYGYLSVIAGNTRNAVSTASEVVSTHLHARNFEKESEARIDELQERPEIAFEKDFLRWMLSDGSGAILVENQPRKGSLSLKIDWIDVFSHAHELPTCMYAGAEKDDEGNVMGWRNFSPEEQTSRSVFAIKQDVRLLNENVVLHTLRKPLLKVIEKRDLSAKDIDWFLPHMSSEYFRAPIHQTLEEIGFPIPETRWFTNLATRGNTGSASIYIMLDDLLKRGDLVPGNRILCFVPESGRFSSAFMHLTVAE</sequence>